<dbReference type="RefSeq" id="WP_071062659.1">
    <property type="nucleotide sequence ID" value="NZ_MAXA01000162.1"/>
</dbReference>
<proteinExistence type="predicted"/>
<reference evidence="2" key="1">
    <citation type="submission" date="2016-07" db="EMBL/GenBank/DDBJ databases">
        <title>Frankia sp. NRRL B-16219 Genome sequencing.</title>
        <authorList>
            <person name="Ghodhbane-Gtari F."/>
            <person name="Swanson E."/>
            <person name="Gueddou A."/>
            <person name="Louati M."/>
            <person name="Nouioui I."/>
            <person name="Hezbri K."/>
            <person name="Abebe-Akele F."/>
            <person name="Simpson S."/>
            <person name="Morris K."/>
            <person name="Thomas K."/>
            <person name="Gtari M."/>
            <person name="Tisa L.S."/>
        </authorList>
    </citation>
    <scope>NUCLEOTIDE SEQUENCE [LARGE SCALE GENOMIC DNA]</scope>
    <source>
        <strain evidence="2">NRRL B-16219</strain>
    </source>
</reference>
<dbReference type="EMBL" id="MAXA01000162">
    <property type="protein sequence ID" value="OHV31663.1"/>
    <property type="molecule type" value="Genomic_DNA"/>
</dbReference>
<evidence type="ECO:0000313" key="1">
    <source>
        <dbReference type="EMBL" id="OHV31663.1"/>
    </source>
</evidence>
<dbReference type="OrthoDB" id="4557579at2"/>
<keyword evidence="2" id="KW-1185">Reference proteome</keyword>
<dbReference type="Proteomes" id="UP000179769">
    <property type="component" value="Unassembled WGS sequence"/>
</dbReference>
<organism evidence="1 2">
    <name type="scientific">Parafrankia soli</name>
    <dbReference type="NCBI Taxonomy" id="2599596"/>
    <lineage>
        <taxon>Bacteria</taxon>
        <taxon>Bacillati</taxon>
        <taxon>Actinomycetota</taxon>
        <taxon>Actinomycetes</taxon>
        <taxon>Frankiales</taxon>
        <taxon>Frankiaceae</taxon>
        <taxon>Parafrankia</taxon>
    </lineage>
</organism>
<gene>
    <name evidence="1" type="ORF">BBK14_33855</name>
</gene>
<sequence>MIPAEGYIAHFKDESTGGQTSEHVIAWDEEGYALVVSPKAGRLVRAADQIGFERLETNLHRGHLVPGGGWMATVGKGAASKTVAVVAWRIGPDGYGEPLFLDSDDFGVTTVTDWYRVWHPDQRKLAASDETDRRQPPTDTGS</sequence>
<protein>
    <submittedName>
        <fullName evidence="1">Uncharacterized protein</fullName>
    </submittedName>
</protein>
<comment type="caution">
    <text evidence="1">The sequence shown here is derived from an EMBL/GenBank/DDBJ whole genome shotgun (WGS) entry which is preliminary data.</text>
</comment>
<name>A0A1S1Q9Y7_9ACTN</name>
<dbReference type="AlphaFoldDB" id="A0A1S1Q9Y7"/>
<accession>A0A1S1Q9Y7</accession>
<evidence type="ECO:0000313" key="2">
    <source>
        <dbReference type="Proteomes" id="UP000179769"/>
    </source>
</evidence>